<proteinExistence type="predicted"/>
<protein>
    <submittedName>
        <fullName evidence="1">Uncharacterized protein</fullName>
    </submittedName>
</protein>
<keyword evidence="2" id="KW-1185">Reference proteome</keyword>
<organism evidence="1 2">
    <name type="scientific">Dendrolimus kikuchii</name>
    <dbReference type="NCBI Taxonomy" id="765133"/>
    <lineage>
        <taxon>Eukaryota</taxon>
        <taxon>Metazoa</taxon>
        <taxon>Ecdysozoa</taxon>
        <taxon>Arthropoda</taxon>
        <taxon>Hexapoda</taxon>
        <taxon>Insecta</taxon>
        <taxon>Pterygota</taxon>
        <taxon>Neoptera</taxon>
        <taxon>Endopterygota</taxon>
        <taxon>Lepidoptera</taxon>
        <taxon>Glossata</taxon>
        <taxon>Ditrysia</taxon>
        <taxon>Bombycoidea</taxon>
        <taxon>Lasiocampidae</taxon>
        <taxon>Dendrolimus</taxon>
    </lineage>
</organism>
<sequence length="99" mass="12064">MIQGKPPKEKKAIRKQTIERWQKMWEEEVEESWTKQLIPDLRKRYWREFGETNYYITQVLTGHGCFQDYLRRIRKVDTETCPNCEKVDTAAHTILECER</sequence>
<evidence type="ECO:0000313" key="2">
    <source>
        <dbReference type="Proteomes" id="UP000824533"/>
    </source>
</evidence>
<dbReference type="EMBL" id="CM034403">
    <property type="protein sequence ID" value="KAJ0174889.1"/>
    <property type="molecule type" value="Genomic_DNA"/>
</dbReference>
<accession>A0ACC1CTB8</accession>
<reference evidence="1 2" key="1">
    <citation type="journal article" date="2021" name="Front. Genet.">
        <title>Chromosome-Level Genome Assembly Reveals Significant Gene Expansion in the Toll and IMD Signaling Pathways of Dendrolimus kikuchii.</title>
        <authorList>
            <person name="Zhou J."/>
            <person name="Wu P."/>
            <person name="Xiong Z."/>
            <person name="Liu N."/>
            <person name="Zhao N."/>
            <person name="Ji M."/>
            <person name="Qiu Y."/>
            <person name="Yang B."/>
        </authorList>
    </citation>
    <scope>NUCLEOTIDE SEQUENCE [LARGE SCALE GENOMIC DNA]</scope>
    <source>
        <strain evidence="1">Ann1</strain>
    </source>
</reference>
<name>A0ACC1CTB8_9NEOP</name>
<evidence type="ECO:0000313" key="1">
    <source>
        <dbReference type="EMBL" id="KAJ0174889.1"/>
    </source>
</evidence>
<comment type="caution">
    <text evidence="1">The sequence shown here is derived from an EMBL/GenBank/DDBJ whole genome shotgun (WGS) entry which is preliminary data.</text>
</comment>
<dbReference type="Proteomes" id="UP000824533">
    <property type="component" value="Linkage Group LG17"/>
</dbReference>
<gene>
    <name evidence="1" type="ORF">K1T71_009997</name>
</gene>